<name>A0AAE1GRL4_9NEOP</name>
<reference evidence="7" key="1">
    <citation type="submission" date="2021-07" db="EMBL/GenBank/DDBJ databases">
        <authorList>
            <person name="Catto M.A."/>
            <person name="Jacobson A."/>
            <person name="Kennedy G."/>
            <person name="Labadie P."/>
            <person name="Hunt B.G."/>
            <person name="Srinivasan R."/>
        </authorList>
    </citation>
    <scope>NUCLEOTIDE SEQUENCE</scope>
    <source>
        <strain evidence="7">PL_HMW_Pooled</strain>
        <tissue evidence="7">Head</tissue>
    </source>
</reference>
<evidence type="ECO:0000313" key="8">
    <source>
        <dbReference type="Proteomes" id="UP001219518"/>
    </source>
</evidence>
<proteinExistence type="inferred from homology"/>
<dbReference type="GO" id="GO:0070008">
    <property type="term" value="F:serine-type exopeptidase activity"/>
    <property type="evidence" value="ECO:0007669"/>
    <property type="project" value="InterPro"/>
</dbReference>
<gene>
    <name evidence="7" type="ORF">KUF71_018279</name>
</gene>
<protein>
    <submittedName>
        <fullName evidence="7">Serine protease K12H4.7</fullName>
    </submittedName>
</protein>
<dbReference type="SUPFAM" id="SSF53474">
    <property type="entry name" value="alpha/beta-Hydrolases"/>
    <property type="match status" value="1"/>
</dbReference>
<comment type="caution">
    <text evidence="7">The sequence shown here is derived from an EMBL/GenBank/DDBJ whole genome shotgun (WGS) entry which is preliminary data.</text>
</comment>
<dbReference type="InterPro" id="IPR008758">
    <property type="entry name" value="Peptidase_S28"/>
</dbReference>
<sequence length="527" mass="59279">MRAAVLLLAVLCACLAQVELGASVPAGGEARGHAHVLPGVTRFNRTQRQPLKYTRYDRQRRPPPPVRHNGLLHVVKTGFFDQLLDHFDISNPATWQQRYFANDALYEKDGPVFLFIEGESEASSAWLQPGGSYMYQLAKMFKARMYVLEHRFFGQSQPTKDISTANLKYLSPDQALADLAYFIEHLIEWGEMQRGQKLAVFGGSYPGNLAAWARLKYPHLVHAAVASSAPVRAEVDFKEYFEVVTQSIRTISGNECADNVKKGFDRIEKLLLTTDGLTTVQKTFLMCDPPNTANKLDMDILYEIIANPFAGAAQYNRDNSYSQYSLKEQCKFMLGDLTDDEAVQALGNVFTASQYPFGCLDLTYKTNTANLKSIEYDDGTRQWVYMTCAIFGYFQTADGNTVFPKGYFDVPYFEQQCKDAFGENYNDTMVQKGVLRTNTVFGDWNPDVENVMFVNGMIDPWHSLSVLEDVNEKSPAVVISSTSHCYDMYADDPSDSAELRQAREKIKQFVQSALYEGANGDSPTLMP</sequence>
<keyword evidence="5" id="KW-0325">Glycoprotein</keyword>
<keyword evidence="4" id="KW-0378">Hydrolase</keyword>
<feature type="signal peptide" evidence="6">
    <location>
        <begin position="1"/>
        <end position="16"/>
    </location>
</feature>
<dbReference type="Gene3D" id="1.20.120.980">
    <property type="entry name" value="Serine carboxypeptidase S28, SKS domain"/>
    <property type="match status" value="1"/>
</dbReference>
<reference evidence="7" key="2">
    <citation type="journal article" date="2023" name="BMC Genomics">
        <title>Pest status, molecular evolution, and epigenetic factors derived from the genome assembly of Frankliniella fusca, a thysanopteran phytovirus vector.</title>
        <authorList>
            <person name="Catto M.A."/>
            <person name="Labadie P.E."/>
            <person name="Jacobson A.L."/>
            <person name="Kennedy G.G."/>
            <person name="Srinivasan R."/>
            <person name="Hunt B.G."/>
        </authorList>
    </citation>
    <scope>NUCLEOTIDE SEQUENCE</scope>
    <source>
        <strain evidence="7">PL_HMW_Pooled</strain>
    </source>
</reference>
<evidence type="ECO:0000256" key="2">
    <source>
        <dbReference type="ARBA" id="ARBA00022670"/>
    </source>
</evidence>
<evidence type="ECO:0000313" key="7">
    <source>
        <dbReference type="EMBL" id="KAK3907643.1"/>
    </source>
</evidence>
<dbReference type="GO" id="GO:0008239">
    <property type="term" value="F:dipeptidyl-peptidase activity"/>
    <property type="evidence" value="ECO:0007669"/>
    <property type="project" value="TreeGrafter"/>
</dbReference>
<dbReference type="InterPro" id="IPR029058">
    <property type="entry name" value="AB_hydrolase_fold"/>
</dbReference>
<evidence type="ECO:0000256" key="6">
    <source>
        <dbReference type="SAM" id="SignalP"/>
    </source>
</evidence>
<keyword evidence="3 6" id="KW-0732">Signal</keyword>
<evidence type="ECO:0000256" key="1">
    <source>
        <dbReference type="ARBA" id="ARBA00011079"/>
    </source>
</evidence>
<evidence type="ECO:0000256" key="3">
    <source>
        <dbReference type="ARBA" id="ARBA00022729"/>
    </source>
</evidence>
<keyword evidence="8" id="KW-1185">Reference proteome</keyword>
<dbReference type="PANTHER" id="PTHR11010">
    <property type="entry name" value="PROTEASE S28 PRO-X CARBOXYPEPTIDASE-RELATED"/>
    <property type="match status" value="1"/>
</dbReference>
<feature type="chain" id="PRO_5041943424" evidence="6">
    <location>
        <begin position="17"/>
        <end position="527"/>
    </location>
</feature>
<evidence type="ECO:0000256" key="4">
    <source>
        <dbReference type="ARBA" id="ARBA00022801"/>
    </source>
</evidence>
<dbReference type="EMBL" id="JAHWGI010000014">
    <property type="protein sequence ID" value="KAK3907643.1"/>
    <property type="molecule type" value="Genomic_DNA"/>
</dbReference>
<dbReference type="PANTHER" id="PTHR11010:SF5">
    <property type="entry name" value="RE36938P-RELATED"/>
    <property type="match status" value="1"/>
</dbReference>
<dbReference type="AlphaFoldDB" id="A0AAE1GRL4"/>
<dbReference type="Pfam" id="PF05577">
    <property type="entry name" value="Peptidase_S28"/>
    <property type="match status" value="1"/>
</dbReference>
<dbReference type="InterPro" id="IPR042269">
    <property type="entry name" value="Ser_carbopepase_S28_SKS"/>
</dbReference>
<organism evidence="7 8">
    <name type="scientific">Frankliniella fusca</name>
    <dbReference type="NCBI Taxonomy" id="407009"/>
    <lineage>
        <taxon>Eukaryota</taxon>
        <taxon>Metazoa</taxon>
        <taxon>Ecdysozoa</taxon>
        <taxon>Arthropoda</taxon>
        <taxon>Hexapoda</taxon>
        <taxon>Insecta</taxon>
        <taxon>Pterygota</taxon>
        <taxon>Neoptera</taxon>
        <taxon>Paraneoptera</taxon>
        <taxon>Thysanoptera</taxon>
        <taxon>Terebrantia</taxon>
        <taxon>Thripoidea</taxon>
        <taxon>Thripidae</taxon>
        <taxon>Frankliniella</taxon>
    </lineage>
</organism>
<comment type="similarity">
    <text evidence="1">Belongs to the peptidase S28 family.</text>
</comment>
<evidence type="ECO:0000256" key="5">
    <source>
        <dbReference type="ARBA" id="ARBA00023180"/>
    </source>
</evidence>
<keyword evidence="2 7" id="KW-0645">Protease</keyword>
<dbReference type="Proteomes" id="UP001219518">
    <property type="component" value="Unassembled WGS sequence"/>
</dbReference>
<dbReference type="GO" id="GO:0006508">
    <property type="term" value="P:proteolysis"/>
    <property type="evidence" value="ECO:0007669"/>
    <property type="project" value="UniProtKB-KW"/>
</dbReference>
<accession>A0AAE1GRL4</accession>
<dbReference type="Gene3D" id="3.40.50.1820">
    <property type="entry name" value="alpha/beta hydrolase"/>
    <property type="match status" value="1"/>
</dbReference>